<dbReference type="GO" id="GO:0016787">
    <property type="term" value="F:hydrolase activity"/>
    <property type="evidence" value="ECO:0007669"/>
    <property type="project" value="UniProtKB-KW"/>
</dbReference>
<dbReference type="PRINTS" id="PR01210">
    <property type="entry name" value="GGTRANSPTASE"/>
</dbReference>
<accession>A0A1G7PK32</accession>
<dbReference type="Gene3D" id="1.10.246.130">
    <property type="match status" value="1"/>
</dbReference>
<evidence type="ECO:0000313" key="2">
    <source>
        <dbReference type="Proteomes" id="UP000198641"/>
    </source>
</evidence>
<keyword evidence="1" id="KW-0378">Hydrolase</keyword>
<evidence type="ECO:0000313" key="1">
    <source>
        <dbReference type="EMBL" id="SDF86656.1"/>
    </source>
</evidence>
<dbReference type="InterPro" id="IPR043138">
    <property type="entry name" value="GGT_lsub"/>
</dbReference>
<dbReference type="InterPro" id="IPR052896">
    <property type="entry name" value="GGT-like_enzyme"/>
</dbReference>
<dbReference type="InterPro" id="IPR029055">
    <property type="entry name" value="Ntn_hydrolases_N"/>
</dbReference>
<reference evidence="1 2" key="1">
    <citation type="submission" date="2016-10" db="EMBL/GenBank/DDBJ databases">
        <authorList>
            <person name="de Groot N.N."/>
        </authorList>
    </citation>
    <scope>NUCLEOTIDE SEQUENCE [LARGE SCALE GENOMIC DNA]</scope>
    <source>
        <strain evidence="1 2">BH539</strain>
    </source>
</reference>
<dbReference type="RefSeq" id="WP_092523484.1">
    <property type="nucleotide sequence ID" value="NZ_FNCI01000002.1"/>
</dbReference>
<dbReference type="STRING" id="284577.SAMN05216571_102373"/>
<dbReference type="OrthoDB" id="5297205at2"/>
<dbReference type="Pfam" id="PF01019">
    <property type="entry name" value="G_glu_transpept"/>
    <property type="match status" value="1"/>
</dbReference>
<keyword evidence="2" id="KW-1185">Reference proteome</keyword>
<dbReference type="EMBL" id="FNCI01000002">
    <property type="protein sequence ID" value="SDF86656.1"/>
    <property type="molecule type" value="Genomic_DNA"/>
</dbReference>
<dbReference type="PANTHER" id="PTHR43881">
    <property type="entry name" value="GAMMA-GLUTAMYLTRANSPEPTIDASE (AFU_ORTHOLOGUE AFUA_4G13580)"/>
    <property type="match status" value="1"/>
</dbReference>
<dbReference type="InterPro" id="IPR043137">
    <property type="entry name" value="GGT_ssub_C"/>
</dbReference>
<gene>
    <name evidence="1" type="ORF">SAMN05216571_102373</name>
</gene>
<dbReference type="AlphaFoldDB" id="A0A1G7PK32"/>
<sequence length="533" mass="56862">MQHTTRAYGGMTVAPHHLAAQAGRDILREGGNAVEAMVAMASTIAVAYPHMNGIGGDGFWLIHEPGKPPLAIDASGPAAGLATRTFYAEQGYDAAQGIPTRGPLAALTVAGTLGGWQVALDQAAAWGPTLPLSRLLEAAIGHGREGVAVSDSQTTLTAKHLAALGATPGFAETYLDAGQPPATGSRLRQSRLADTLEHLTRAGLDDAYRGELAASMAADLEALGSPLRRDDFNRYHARAVTPLEVRLKDARVFNLPPPTQGLATLMTLGVFERLGVSEGEGFAHLHGLVEATKRAFMARDTTVTDPGRLPKDPTSWLTPEALDREAARVDAERALPWPYEPAEGDTIWMATADHQGRMVSFIQSVYWEFGSGIVLPQSGVMWQNRGISFSLDPQALQTLEPYRQPFHTLNPSLARFDDGRVMSFGTMGGEGQPQTQAAIYSRYAHFGEDLQQAISAPRWLLGRTWGEASTGLKLENRFPAPLVEALKAAGHDVTVLNEAFSDTMGHAGAIVRHPDGLLEGAHDPRSDGGAASL</sequence>
<dbReference type="PANTHER" id="PTHR43881:SF5">
    <property type="entry name" value="GAMMA-GLUTAMYLTRANSPEPTIDASE"/>
    <property type="match status" value="1"/>
</dbReference>
<dbReference type="SUPFAM" id="SSF56235">
    <property type="entry name" value="N-terminal nucleophile aminohydrolases (Ntn hydrolases)"/>
    <property type="match status" value="1"/>
</dbReference>
<organism evidence="1 2">
    <name type="scientific">Onishia taeanensis</name>
    <dbReference type="NCBI Taxonomy" id="284577"/>
    <lineage>
        <taxon>Bacteria</taxon>
        <taxon>Pseudomonadati</taxon>
        <taxon>Pseudomonadota</taxon>
        <taxon>Gammaproteobacteria</taxon>
        <taxon>Oceanospirillales</taxon>
        <taxon>Halomonadaceae</taxon>
        <taxon>Onishia</taxon>
    </lineage>
</organism>
<protein>
    <submittedName>
        <fullName evidence="1">Gamma-glutamyltranspeptidase / glutathione hydrolase</fullName>
    </submittedName>
</protein>
<dbReference type="Gene3D" id="3.60.20.40">
    <property type="match status" value="1"/>
</dbReference>
<dbReference type="Proteomes" id="UP000198641">
    <property type="component" value="Unassembled WGS sequence"/>
</dbReference>
<proteinExistence type="predicted"/>
<name>A0A1G7PK32_9GAMM</name>